<reference evidence="2 3" key="1">
    <citation type="submission" date="2019-01" db="EMBL/GenBank/DDBJ databases">
        <title>Draft genome sequences of three monokaryotic isolates of the white-rot basidiomycete fungus Dichomitus squalens.</title>
        <authorList>
            <consortium name="DOE Joint Genome Institute"/>
            <person name="Lopez S.C."/>
            <person name="Andreopoulos B."/>
            <person name="Pangilinan J."/>
            <person name="Lipzen A."/>
            <person name="Riley R."/>
            <person name="Ahrendt S."/>
            <person name="Ng V."/>
            <person name="Barry K."/>
            <person name="Daum C."/>
            <person name="Grigoriev I.V."/>
            <person name="Hilden K.S."/>
            <person name="Makela M.R."/>
            <person name="de Vries R.P."/>
        </authorList>
    </citation>
    <scope>NUCLEOTIDE SEQUENCE [LARGE SCALE GENOMIC DNA]</scope>
    <source>
        <strain evidence="2 3">CBS 464.89</strain>
        <strain evidence="1">OM18370.1</strain>
    </source>
</reference>
<gene>
    <name evidence="2" type="ORF">BD310DRAFT_942910</name>
    <name evidence="1" type="ORF">BD311DRAFT_646788</name>
</gene>
<dbReference type="Proteomes" id="UP000292957">
    <property type="component" value="Unassembled WGS sequence"/>
</dbReference>
<dbReference type="Proteomes" id="UP000292082">
    <property type="component" value="Unassembled WGS sequence"/>
</dbReference>
<name>A0A4Q9QC22_9APHY</name>
<dbReference type="EMBL" id="ML145084">
    <property type="protein sequence ID" value="TBU65283.1"/>
    <property type="molecule type" value="Genomic_DNA"/>
</dbReference>
<dbReference type="OrthoDB" id="2737768at2759"/>
<evidence type="ECO:0000313" key="2">
    <source>
        <dbReference type="EMBL" id="TBU65283.1"/>
    </source>
</evidence>
<protein>
    <submittedName>
        <fullName evidence="2">Uncharacterized protein</fullName>
    </submittedName>
</protein>
<evidence type="ECO:0000313" key="3">
    <source>
        <dbReference type="Proteomes" id="UP000292082"/>
    </source>
</evidence>
<proteinExistence type="predicted"/>
<dbReference type="EMBL" id="ML143386">
    <property type="protein sequence ID" value="TBU35443.1"/>
    <property type="molecule type" value="Genomic_DNA"/>
</dbReference>
<sequence>MGVEIRKERIMDEWYKTEYPRLFPDRVKLAKTPSTPPTFGPLPIAPHTRLLTAPRSLSSEEVAQLLSSPGTLVGKRFLYSPPLQEQEDRGAWEVVSYTVRKAGEGIEHEFQVVCEALGGDSLPMDEKEVRDLLRFPMFDV</sequence>
<organism evidence="2 3">
    <name type="scientific">Dichomitus squalens</name>
    <dbReference type="NCBI Taxonomy" id="114155"/>
    <lineage>
        <taxon>Eukaryota</taxon>
        <taxon>Fungi</taxon>
        <taxon>Dikarya</taxon>
        <taxon>Basidiomycota</taxon>
        <taxon>Agaricomycotina</taxon>
        <taxon>Agaricomycetes</taxon>
        <taxon>Polyporales</taxon>
        <taxon>Polyporaceae</taxon>
        <taxon>Dichomitus</taxon>
    </lineage>
</organism>
<accession>A0A4Q9QC22</accession>
<evidence type="ECO:0000313" key="1">
    <source>
        <dbReference type="EMBL" id="TBU35443.1"/>
    </source>
</evidence>
<dbReference type="AlphaFoldDB" id="A0A4Q9QC22"/>
<keyword evidence="3" id="KW-1185">Reference proteome</keyword>